<sequence length="92" mass="10082">MDAVGPDGCPEFIIGGEPPSRCPFGCAPTPFRYQRQPPFRLPSAVSERRHIPAVPGHVVAAPANRMPGQPCYMAQRVDVRWPASSRLHSCFP</sequence>
<protein>
    <submittedName>
        <fullName evidence="1">Uncharacterized protein</fullName>
    </submittedName>
</protein>
<dbReference type="AlphaFoldDB" id="A0A9Q1IG51"/>
<keyword evidence="2" id="KW-1185">Reference proteome</keyword>
<organism evidence="1 2">
    <name type="scientific">Synaphobranchus kaupii</name>
    <name type="common">Kaup's arrowtooth eel</name>
    <dbReference type="NCBI Taxonomy" id="118154"/>
    <lineage>
        <taxon>Eukaryota</taxon>
        <taxon>Metazoa</taxon>
        <taxon>Chordata</taxon>
        <taxon>Craniata</taxon>
        <taxon>Vertebrata</taxon>
        <taxon>Euteleostomi</taxon>
        <taxon>Actinopterygii</taxon>
        <taxon>Neopterygii</taxon>
        <taxon>Teleostei</taxon>
        <taxon>Anguilliformes</taxon>
        <taxon>Synaphobranchidae</taxon>
        <taxon>Synaphobranchus</taxon>
    </lineage>
</organism>
<name>A0A9Q1IG51_SYNKA</name>
<proteinExistence type="predicted"/>
<dbReference type="EMBL" id="JAINUF010000017">
    <property type="protein sequence ID" value="KAJ8339375.1"/>
    <property type="molecule type" value="Genomic_DNA"/>
</dbReference>
<comment type="caution">
    <text evidence="1">The sequence shown here is derived from an EMBL/GenBank/DDBJ whole genome shotgun (WGS) entry which is preliminary data.</text>
</comment>
<gene>
    <name evidence="1" type="ORF">SKAU_G00361610</name>
</gene>
<evidence type="ECO:0000313" key="1">
    <source>
        <dbReference type="EMBL" id="KAJ8339375.1"/>
    </source>
</evidence>
<reference evidence="1" key="1">
    <citation type="journal article" date="2023" name="Science">
        <title>Genome structures resolve the early diversification of teleost fishes.</title>
        <authorList>
            <person name="Parey E."/>
            <person name="Louis A."/>
            <person name="Montfort J."/>
            <person name="Bouchez O."/>
            <person name="Roques C."/>
            <person name="Iampietro C."/>
            <person name="Lluch J."/>
            <person name="Castinel A."/>
            <person name="Donnadieu C."/>
            <person name="Desvignes T."/>
            <person name="Floi Bucao C."/>
            <person name="Jouanno E."/>
            <person name="Wen M."/>
            <person name="Mejri S."/>
            <person name="Dirks R."/>
            <person name="Jansen H."/>
            <person name="Henkel C."/>
            <person name="Chen W.J."/>
            <person name="Zahm M."/>
            <person name="Cabau C."/>
            <person name="Klopp C."/>
            <person name="Thompson A.W."/>
            <person name="Robinson-Rechavi M."/>
            <person name="Braasch I."/>
            <person name="Lecointre G."/>
            <person name="Bobe J."/>
            <person name="Postlethwait J.H."/>
            <person name="Berthelot C."/>
            <person name="Roest Crollius H."/>
            <person name="Guiguen Y."/>
        </authorList>
    </citation>
    <scope>NUCLEOTIDE SEQUENCE</scope>
    <source>
        <strain evidence="1">WJC10195</strain>
    </source>
</reference>
<dbReference type="Proteomes" id="UP001152622">
    <property type="component" value="Chromosome 17"/>
</dbReference>
<evidence type="ECO:0000313" key="2">
    <source>
        <dbReference type="Proteomes" id="UP001152622"/>
    </source>
</evidence>
<accession>A0A9Q1IG51</accession>